<accession>A0A845PV73</accession>
<evidence type="ECO:0000313" key="2">
    <source>
        <dbReference type="EMBL" id="NAW52122.1"/>
    </source>
</evidence>
<proteinExistence type="predicted"/>
<evidence type="ECO:0008006" key="4">
    <source>
        <dbReference type="Google" id="ProtNLM"/>
    </source>
</evidence>
<dbReference type="EMBL" id="JAAABJ010000642">
    <property type="protein sequence ID" value="NAW52122.1"/>
    <property type="molecule type" value="Genomic_DNA"/>
</dbReference>
<feature type="chain" id="PRO_5032765929" description="Aromatic hydrocarbon degradation protein" evidence="1">
    <location>
        <begin position="21"/>
        <end position="422"/>
    </location>
</feature>
<gene>
    <name evidence="2" type="ORF">GNY06_12315</name>
</gene>
<dbReference type="Gene3D" id="2.40.160.60">
    <property type="entry name" value="Outer membrane protein transport protein (OMPP1/FadL/TodX)"/>
    <property type="match status" value="1"/>
</dbReference>
<dbReference type="RefSeq" id="WP_166520374.1">
    <property type="nucleotide sequence ID" value="NZ_JAAABJ010000642.1"/>
</dbReference>
<reference evidence="2 3" key="1">
    <citation type="submission" date="2019-11" db="EMBL/GenBank/DDBJ databases">
        <title>Characterization of Elizabethkingia argenteiflava sp. nov., isolated from inner surface of Soybean Pods.</title>
        <authorList>
            <person name="Mo S."/>
        </authorList>
    </citation>
    <scope>NUCLEOTIDE SEQUENCE [LARGE SCALE GENOMIC DNA]</scope>
    <source>
        <strain evidence="2 3">YB22</strain>
    </source>
</reference>
<keyword evidence="1" id="KW-0732">Signal</keyword>
<keyword evidence="3" id="KW-1185">Reference proteome</keyword>
<comment type="caution">
    <text evidence="2">The sequence shown here is derived from an EMBL/GenBank/DDBJ whole genome shotgun (WGS) entry which is preliminary data.</text>
</comment>
<dbReference type="Proteomes" id="UP000553459">
    <property type="component" value="Unassembled WGS sequence"/>
</dbReference>
<evidence type="ECO:0000256" key="1">
    <source>
        <dbReference type="SAM" id="SignalP"/>
    </source>
</evidence>
<protein>
    <recommendedName>
        <fullName evidence="4">Aromatic hydrocarbon degradation protein</fullName>
    </recommendedName>
</protein>
<evidence type="ECO:0000313" key="3">
    <source>
        <dbReference type="Proteomes" id="UP000553459"/>
    </source>
</evidence>
<organism evidence="2 3">
    <name type="scientific">Elizabethkingia argenteiflava</name>
    <dbReference type="NCBI Taxonomy" id="2681556"/>
    <lineage>
        <taxon>Bacteria</taxon>
        <taxon>Pseudomonadati</taxon>
        <taxon>Bacteroidota</taxon>
        <taxon>Flavobacteriia</taxon>
        <taxon>Flavobacteriales</taxon>
        <taxon>Weeksellaceae</taxon>
        <taxon>Elizabethkingia</taxon>
    </lineage>
</organism>
<sequence length="422" mass="47401">MNKIFVFAFIALGTSLGAQSIGNSPYASFGLGDVKYDNDLNISAMGGISSAYIPDFSNTFNFANPAANFNLELTSLRGQVSNENNFYKSNQTGYDKTKHSNYLSNISIALPLSSKVKFGLSYQPYSTKSYNIMTQKNLGEENQQFNLFRGEGSINMVEGALSYQVAQGFGLGFKTKFHFGKISDIEESFFSNSELINGFETSSKIKSFNFTFGSVYQYKTPSDNKLTLGATYQFGNSGTMESTYTNSTYFYTKNVRRDINIIEKKNSESKNIIPQVFTAGLGYGKDNRWFTSAQVEYTKGRKLNYVLQNFEYQDAYKISAGGWFLPNSNDFRNYFSRVTYKYGGFYEKGDLNINGKNIDSYGLSLGANFPLKPTSNSFNSIDVSVELGKRGTTQNNLVQQGFINLKVGFNFADRWFIKNLYN</sequence>
<feature type="signal peptide" evidence="1">
    <location>
        <begin position="1"/>
        <end position="20"/>
    </location>
</feature>
<name>A0A845PV73_9FLAO</name>
<dbReference type="AlphaFoldDB" id="A0A845PV73"/>